<proteinExistence type="predicted"/>
<evidence type="ECO:0000256" key="1">
    <source>
        <dbReference type="SAM" id="MobiDB-lite"/>
    </source>
</evidence>
<dbReference type="NCBIfam" id="NF046051">
    <property type="entry name" value="restrict_EcoAI"/>
    <property type="match status" value="1"/>
</dbReference>
<dbReference type="REBASE" id="65313">
    <property type="entry name" value="OanRB8ORF6580P"/>
</dbReference>
<dbReference type="AlphaFoldDB" id="R4YK34"/>
<dbReference type="PANTHER" id="PTHR47396">
    <property type="entry name" value="TYPE I RESTRICTION ENZYME ECOKI R PROTEIN"/>
    <property type="match status" value="1"/>
</dbReference>
<dbReference type="SMART" id="SM00487">
    <property type="entry name" value="DEXDc"/>
    <property type="match status" value="1"/>
</dbReference>
<feature type="domain" description="Helicase ATP-binding" evidence="2">
    <location>
        <begin position="185"/>
        <end position="345"/>
    </location>
</feature>
<accession>R4YK34</accession>
<dbReference type="GO" id="GO:0009035">
    <property type="term" value="F:type I site-specific deoxyribonuclease activity"/>
    <property type="evidence" value="ECO:0007669"/>
    <property type="project" value="UniProtKB-EC"/>
</dbReference>
<dbReference type="InterPro" id="IPR029464">
    <property type="entry name" value="HSDR_N"/>
</dbReference>
<feature type="compositionally biased region" description="Polar residues" evidence="1">
    <location>
        <begin position="615"/>
        <end position="626"/>
    </location>
</feature>
<dbReference type="InterPro" id="IPR006935">
    <property type="entry name" value="Helicase/UvrB_N"/>
</dbReference>
<dbReference type="KEGG" id="oai:OLEAN_C06600"/>
<dbReference type="Proteomes" id="UP000032749">
    <property type="component" value="Chromosome"/>
</dbReference>
<gene>
    <name evidence="3" type="primary">hsdR</name>
    <name evidence="3" type="ORF">OLEAN_C06600</name>
</gene>
<dbReference type="Gene3D" id="3.90.1570.30">
    <property type="match status" value="1"/>
</dbReference>
<keyword evidence="3" id="KW-0378">Hydrolase</keyword>
<dbReference type="SUPFAM" id="SSF52540">
    <property type="entry name" value="P-loop containing nucleoside triphosphate hydrolases"/>
    <property type="match status" value="2"/>
</dbReference>
<feature type="compositionally biased region" description="Basic and acidic residues" evidence="1">
    <location>
        <begin position="628"/>
        <end position="643"/>
    </location>
</feature>
<evidence type="ECO:0000313" key="3">
    <source>
        <dbReference type="EMBL" id="CCK74836.1"/>
    </source>
</evidence>
<feature type="region of interest" description="Disordered" evidence="1">
    <location>
        <begin position="583"/>
        <end position="643"/>
    </location>
</feature>
<protein>
    <submittedName>
        <fullName evidence="3">Type I restriction enzyme EcoAI R protein</fullName>
        <ecNumber evidence="3">3.1.21.3</ecNumber>
    </submittedName>
</protein>
<dbReference type="InterPro" id="IPR013670">
    <property type="entry name" value="EcoEI_R_C_dom"/>
</dbReference>
<keyword evidence="4" id="KW-1185">Reference proteome</keyword>
<dbReference type="PANTHER" id="PTHR47396:SF1">
    <property type="entry name" value="ATP-DEPENDENT HELICASE IRC3-RELATED"/>
    <property type="match status" value="1"/>
</dbReference>
<dbReference type="InterPro" id="IPR027417">
    <property type="entry name" value="P-loop_NTPase"/>
</dbReference>
<dbReference type="PROSITE" id="PS51192">
    <property type="entry name" value="HELICASE_ATP_BIND_1"/>
    <property type="match status" value="1"/>
</dbReference>
<dbReference type="PATRIC" id="fig|698738.3.peg.678"/>
<dbReference type="GO" id="GO:0005829">
    <property type="term" value="C:cytosol"/>
    <property type="evidence" value="ECO:0007669"/>
    <property type="project" value="TreeGrafter"/>
</dbReference>
<evidence type="ECO:0000259" key="2">
    <source>
        <dbReference type="PROSITE" id="PS51192"/>
    </source>
</evidence>
<dbReference type="EC" id="3.1.21.3" evidence="3"/>
<dbReference type="CDD" id="cd18032">
    <property type="entry name" value="DEXHc_RE_I_III_res"/>
    <property type="match status" value="1"/>
</dbReference>
<dbReference type="Pfam" id="PF04851">
    <property type="entry name" value="ResIII"/>
    <property type="match status" value="1"/>
</dbReference>
<dbReference type="InterPro" id="IPR050742">
    <property type="entry name" value="Helicase_Restrict-Modif_Enz"/>
</dbReference>
<dbReference type="Gene3D" id="3.40.50.300">
    <property type="entry name" value="P-loop containing nucleotide triphosphate hydrolases"/>
    <property type="match status" value="2"/>
</dbReference>
<dbReference type="STRING" id="698738.OLEAN_C06600"/>
<dbReference type="GO" id="GO:0005524">
    <property type="term" value="F:ATP binding"/>
    <property type="evidence" value="ECO:0007669"/>
    <property type="project" value="UniProtKB-KW"/>
</dbReference>
<name>R4YK34_OLEAN</name>
<dbReference type="CDD" id="cd18799">
    <property type="entry name" value="SF2_C_EcoAI-like"/>
    <property type="match status" value="1"/>
</dbReference>
<evidence type="ECO:0000313" key="4">
    <source>
        <dbReference type="Proteomes" id="UP000032749"/>
    </source>
</evidence>
<organism evidence="3 4">
    <name type="scientific">Oleispira antarctica RB-8</name>
    <dbReference type="NCBI Taxonomy" id="698738"/>
    <lineage>
        <taxon>Bacteria</taxon>
        <taxon>Pseudomonadati</taxon>
        <taxon>Pseudomonadota</taxon>
        <taxon>Gammaproteobacteria</taxon>
        <taxon>Oceanospirillales</taxon>
        <taxon>Oceanospirillaceae</taxon>
        <taxon>Oleispira</taxon>
    </lineage>
</organism>
<dbReference type="Pfam" id="PF13588">
    <property type="entry name" value="HSDR_N_2"/>
    <property type="match status" value="1"/>
</dbReference>
<dbReference type="GO" id="GO:0009307">
    <property type="term" value="P:DNA restriction-modification system"/>
    <property type="evidence" value="ECO:0007669"/>
    <property type="project" value="UniProtKB-KW"/>
</dbReference>
<dbReference type="EMBL" id="FO203512">
    <property type="protein sequence ID" value="CCK74836.1"/>
    <property type="molecule type" value="Genomic_DNA"/>
</dbReference>
<dbReference type="Pfam" id="PF08463">
    <property type="entry name" value="EcoEI_R_C"/>
    <property type="match status" value="1"/>
</dbReference>
<reference evidence="3 4" key="1">
    <citation type="journal article" date="2013" name="Nat. Commun.">
        <title>Genome sequence and functional genomic analysis of the oil-degrading bacterium Oleispira antarctica.</title>
        <authorList>
            <person name="Kube M."/>
            <person name="Chernikova T.N."/>
            <person name="Al-Ramahi Y."/>
            <person name="Beloqui A."/>
            <person name="Lopez-Cortez N."/>
            <person name="Guazzaroni M.E."/>
            <person name="Heipieper H.J."/>
            <person name="Klages S."/>
            <person name="Kotsyurbenko O.R."/>
            <person name="Langer I."/>
            <person name="Nechitaylo T.Y."/>
            <person name="Lunsdorf H."/>
            <person name="Fernandez M."/>
            <person name="Juarez S."/>
            <person name="Ciordia S."/>
            <person name="Singer A."/>
            <person name="Kagan O."/>
            <person name="Egorova O."/>
            <person name="Petit P.A."/>
            <person name="Stogios P."/>
            <person name="Kim Y."/>
            <person name="Tchigvintsev A."/>
            <person name="Flick R."/>
            <person name="Denaro R."/>
            <person name="Genovese M."/>
            <person name="Albar J.P."/>
            <person name="Reva O.N."/>
            <person name="Martinez-Gomariz M."/>
            <person name="Tran H."/>
            <person name="Ferrer M."/>
            <person name="Savchenko A."/>
            <person name="Yakunin A.F."/>
            <person name="Yakimov M.M."/>
            <person name="Golyshina O.V."/>
            <person name="Reinhardt R."/>
            <person name="Golyshin P.N."/>
        </authorList>
    </citation>
    <scope>NUCLEOTIDE SEQUENCE [LARGE SCALE GENOMIC DNA]</scope>
</reference>
<dbReference type="HOGENOM" id="CLU_018958_0_0_6"/>
<dbReference type="GO" id="GO:0003677">
    <property type="term" value="F:DNA binding"/>
    <property type="evidence" value="ECO:0007669"/>
    <property type="project" value="UniProtKB-KW"/>
</dbReference>
<dbReference type="OrthoDB" id="9804086at2"/>
<sequence length="840" mass="95171">MVRTMDKKALSEADIISKYIMPAVKNSGWDDMLQIRQEVALRDGKVIVRGNVGMRKTVKSADIVLYHKPNMPLAVIEAKANKHEIGKGMQQGLDYARLLDVPFVFASNGDGFIFHDKTAPANGGQLETEISLDEFPSPQELWAKYCAFKGYTEHQLPFITQDYFDDGSGKAPRYYQLQAINKTVEAVSRGQNRNLLVMATGTGKTYTAFQIIWRLWKAKQKKRILFLADRNILVDQTKSNDFQPFGTAMTKVTGRTVDPAYEIHLALYQALTGPEESQKAYKQVDPDFFDLIVIDECHRGSASEESAWREILEYFSSATQIGLTATPKETEEVSNIDYFGEPVYTYSLKEGIEDGFLAPYKVIRVDLDVDVQGWRPTKGMVDKNGEIITDRIYNQKDFDRVMVIDERTQVVAETITAYLKRTDPMAKTIVFCNDIDHAERMRRALVNLNPEQVAKNEKYVMKITGDDELGKAQLDSFINPRKAYPVIATTSELMTTGVDAKTCKLIVLDQNIQSMTKFKQIIGRGTRIDDRYGKLWFTILDFKKATELFADERFDGIPEKVMVTTTEDITDLESDKFDDEFAATNSETSETDSETDSENREGISEGEEGYADDGTGNTFETGQGSNEGEWKDGPIEGDGGEKEPYIKFHVSGVTVKKLAERVQYYDSDGKLVTESFKDYTRKTVMKEFGTLDDFIKKWNSTERKQAIIDELADAGVIWAALEEDISRDLDPFDLICHVAFDQPPLTRKERANNVKKRNYFGKYSETAQQVLTNLLEKYENSGVSEIESKQVLKVTPFTQYGRPLEIKKSAFGGKEQYEQAISELEDALYDNSLNDEPKRA</sequence>
<dbReference type="InterPro" id="IPR014001">
    <property type="entry name" value="Helicase_ATP-bd"/>
</dbReference>